<proteinExistence type="predicted"/>
<keyword evidence="2" id="KW-1185">Reference proteome</keyword>
<dbReference type="InterPro" id="IPR029063">
    <property type="entry name" value="SAM-dependent_MTases_sf"/>
</dbReference>
<name>A0ABV0JC87_9CYAN</name>
<dbReference type="PANTHER" id="PTHR47473:SF1">
    <property type="entry name" value="METHYLTRANSFERASE DOMAIN-CONTAINING PROTEIN"/>
    <property type="match status" value="1"/>
</dbReference>
<dbReference type="Proteomes" id="UP001464891">
    <property type="component" value="Unassembled WGS sequence"/>
</dbReference>
<dbReference type="SUPFAM" id="SSF53335">
    <property type="entry name" value="S-adenosyl-L-methionine-dependent methyltransferases"/>
    <property type="match status" value="1"/>
</dbReference>
<protein>
    <submittedName>
        <fullName evidence="1">BtaA family protein</fullName>
    </submittedName>
</protein>
<organism evidence="1 2">
    <name type="scientific">Trichocoleus desertorum GB2-A4</name>
    <dbReference type="NCBI Taxonomy" id="2933944"/>
    <lineage>
        <taxon>Bacteria</taxon>
        <taxon>Bacillati</taxon>
        <taxon>Cyanobacteriota</taxon>
        <taxon>Cyanophyceae</taxon>
        <taxon>Leptolyngbyales</taxon>
        <taxon>Trichocoleusaceae</taxon>
        <taxon>Trichocoleus</taxon>
    </lineage>
</organism>
<comment type="caution">
    <text evidence="1">The sequence shown here is derived from an EMBL/GenBank/DDBJ whole genome shotgun (WGS) entry which is preliminary data.</text>
</comment>
<gene>
    <name evidence="1" type="ORF">NC998_20085</name>
</gene>
<dbReference type="Pfam" id="PF11899">
    <property type="entry name" value="DUF3419"/>
    <property type="match status" value="1"/>
</dbReference>
<dbReference type="EMBL" id="JAMPKM010000014">
    <property type="protein sequence ID" value="MEP0819403.1"/>
    <property type="molecule type" value="Genomic_DNA"/>
</dbReference>
<dbReference type="InterPro" id="IPR021829">
    <property type="entry name" value="DUF3419"/>
</dbReference>
<evidence type="ECO:0000313" key="1">
    <source>
        <dbReference type="EMBL" id="MEP0819403.1"/>
    </source>
</evidence>
<accession>A0ABV0JC87</accession>
<reference evidence="1 2" key="1">
    <citation type="submission" date="2022-04" db="EMBL/GenBank/DDBJ databases">
        <title>Positive selection, recombination, and allopatry shape intraspecific diversity of widespread and dominant cyanobacteria.</title>
        <authorList>
            <person name="Wei J."/>
            <person name="Shu W."/>
            <person name="Hu C."/>
        </authorList>
    </citation>
    <scope>NUCLEOTIDE SEQUENCE [LARGE SCALE GENOMIC DNA]</scope>
    <source>
        <strain evidence="1 2">GB2-A4</strain>
    </source>
</reference>
<dbReference type="PANTHER" id="PTHR47473">
    <property type="entry name" value="BTA1P"/>
    <property type="match status" value="1"/>
</dbReference>
<sequence length="374" mass="41770">MPICCPPSEIAFSQVREDPLTEWQLVERLAKQQERPLRILLVASGGCTALSLLAHPAIAQIDAVDLNPAQLHLVTLKLTALLHLSLPEQLQLLGAASDSLEFFDAAGISELEAAASDRLQLYQRLQTHLPEATRLFWDARPDQIAFGVNRIGKFEQLFRELATRFAELGIDPLHNPQAAMAHPHWSAVFAAVFERDKLMQTFGPAAVSYSMDRSFSEHFANVFAQALQRFAPNQNYFLTQVWRDRYALGSDGVPPYLQAAVQESIRQLGTSRLALHLGPFTEVLLRLIQQDAYDLIQFSNISDWMPIPNLHKMLSTAATNLRPGGILLGRRLNGDHDLAAMMAEHVAVDRQLSAELLASDRSYFYREVVAGVRL</sequence>
<dbReference type="RefSeq" id="WP_190440104.1">
    <property type="nucleotide sequence ID" value="NZ_JAMPKM010000014.1"/>
</dbReference>
<evidence type="ECO:0000313" key="2">
    <source>
        <dbReference type="Proteomes" id="UP001464891"/>
    </source>
</evidence>